<dbReference type="Gene3D" id="2.10.70.10">
    <property type="entry name" value="Complement Module, domain 1"/>
    <property type="match status" value="26"/>
</dbReference>
<feature type="domain" description="Sushi" evidence="16">
    <location>
        <begin position="415"/>
        <end position="476"/>
    </location>
</feature>
<feature type="domain" description="Sushi" evidence="16">
    <location>
        <begin position="1831"/>
        <end position="1892"/>
    </location>
</feature>
<accession>H3D8G0</accession>
<feature type="disulfide bond" evidence="12">
    <location>
        <begin position="620"/>
        <end position="647"/>
    </location>
</feature>
<feature type="disulfide bond" evidence="12">
    <location>
        <begin position="3338"/>
        <end position="3365"/>
    </location>
</feature>
<keyword evidence="9" id="KW-0325">Glycoprotein</keyword>
<feature type="domain" description="CUB" evidence="15">
    <location>
        <begin position="825"/>
        <end position="933"/>
    </location>
</feature>
<feature type="region of interest" description="Disordered" evidence="13">
    <location>
        <begin position="282"/>
        <end position="302"/>
    </location>
</feature>
<name>H3D8G0_TETNG</name>
<feature type="domain" description="Sushi" evidence="16">
    <location>
        <begin position="3012"/>
        <end position="3070"/>
    </location>
</feature>
<evidence type="ECO:0000256" key="3">
    <source>
        <dbReference type="ARBA" id="ARBA00022692"/>
    </source>
</evidence>
<keyword evidence="4" id="KW-0732">Signal</keyword>
<sequence>SCGGVVQGLNGTIESPGFPHGYPNYANCTWLIITGERNRIQLTFVTLALEEDFDIVSVYDGQPSPGNLKMRLSGFMLPSPIVSSGSILALWFTTDFAVSAQGFKAVYEVLPSHTCGTPGLIPNGVSHGSRYNIGDKIRYSCESGFVLEGHSILTCIVSPGSGAQWDFPSPFCRAEGACGGTLRGTAGSITSPGYPAEYDNNLDCTWSILSEPGDTIALVFNDFLLEDKYDFLEISGTEAPSIWLTGTALPSPVISSKNWLRIHFTSDSNHRRKGFSAQYQGSASFHTAPTPNVPSRNRSKIMPKGQGAAERSCALSKCFSTFVIAVNSTVILWTYRNELTAPNTKHHGPGSCRLCDTSVITFLIFLSNFCQTHKFLSFSTVKKAIELKSRGVKMMPSKDSSHKNAVLSQSGLAGDVCPDPGVPENGKRMGSAFQVGSSVQFNCDDSYVLQGSKSITCQRVTDTLAAWSDHRPICRTRTCGSNLRGPKGIITSPNYPVQYENNAHCVWVITAMDSGKVIKLSFEEFDLERGYDTLTVGDGGKIGDTRRVLYVLTGSSVPDLIVSLSSQMWLHLQSDDTIGSAGFKAEYEEIDRGGCGDPGVPAFGRRSGDLSNGDVLTFFCQPAFELVGERTITCQHNNQWSGNKPSCVFSCFFNFTAPSGTILSPNYPEEYGNNLNCVWLIISEPGSRIHLLFSDFDLEPQFDWLVVKDEGLSEMTTFGTFSGKDVPSQIASNGHIMRLEFQSDHSNTGKGFNISSTTFGQNECHDPGVPVNGQRYGDQFQLGSSVAFRCDHGFIRTQGSDQVTCIIQDGNVVWSAAVPRCEAPCGGHLTANSGVLHSPGWPSFYKDSLNCQWVIEAQPGHAVKIHFDRFQTEVNYDTLEIRDGPSASSPLIGEYHGTQAPHFLISTSNVLFLLFTTDNSRSAAGFNIRYESVKMESDSCLDPGIPVNGRRHGSSFSTGSSVSFTCEPGYTLSDQEPIVCEQNHQWSHALPSCDALCGGYIYGKTGTILSPGFPDFYPNSLNCTWTVEVSHGKGVHLVFHTFHLEENHDYLSITEDGNFQVPVARLTGSVLPPSVKAGLFGNFTTQLRFISDFSMSYEGFNITFSEYDLEPCEDPGVPAFSRRTGFRFRVGDSLAFSCFHGYRLEGGSKITCLGGGRRVWSNVLPRCIAECGASSQGPEGVLLSPHFPSNYDNNHECIYRIMTEKGKGIRLKAESFFLQDGDYLKVYDGENTSSRLLGNYTRDDMVGQVVNSTSNRLWLEFNSNASGTNQGFRLAYTSFDLVRCEEPGIPSYGYKIQDDGHFANTHVLYSCNPGYSLHGSSTLTCLSGDRRVWNKPLPSCIAECGGHITGAVSGRILSPGYPAPYDNNLHCTWIVEADTGKTISLHFIVFDTEVGHDILRVWDGSSGPSDGGILLKEWSGQALPEDIHSTFNILTLQFDSDYFISKQGFSIQFSNMIAQVCEAPQCCVTSGSLLWGKPAGSHRWIYFVVFLRCHSFIFQLSKSVLGRWEVQNRYQDSFLTKWLLNPSICLMPLSSCSFLSFFLITFSLYFTLSPTFPYTYPFTLDPLRSMTLNGTFSQIFDLNFLPSFNMEPSYDFLHIYEGEDSNGPLLASLQGNQAPERIESSSNSLFLAFRSDASLGMSGFAIEYRGSSNLEICDKSGKLGMTSTQLCLQFKNIGSDISFYCGCRYLFMLIFELSCDPELCTWERASERSKAPCGGQYGGSEGVVLSPNFPLNYTTRQICSYYITVSPQFVVFGQFAVFQTAMNDSVELFDGANENSRLLSSLAGSHSGETLPLATSNQIMLRFNSKSGQSARGFHFVYQAVPRTSDSQCSSVPEPRYGRRIGSEFSASSVVRFECSPGYLLKGSSAIQCQAMPGALAQWNATAPTCIVPCSGNLTERRGTILSPGFPEPYPNSLNCLWRIHVSEGAGIQIQVITFATEHNWDSLEIYDGGDMTAPKLGSFSGTTAPALLNSTSNQLLLHFQSDISVVAAGFHLEYKTVGLTTCPEPMIPANGIKTGERFMVNEVVAFSCEPGYTLQGHSHITCMPGTVRRWNYPPPLCIAPCGGVLSEMSGVILSPGFPGNYPGNLDCTWQIRLPTGYGAHIQFQNFSSEDNHDFLEVRAGPQHSSALIGKFTGTEIPPTLLSTTHLTTIHFYSDHSENRPGFKLNYQAYQLQDCQDPSPFPNGDIINSDYSAGQSITFQCYPGYVLIGHPVLTCLHGSNRKWNHPFPRCEAPCGYNVTAENGTVYSPQYPNEYPNSQDCSWLITVPHGHGVYINFTLLQTEPEADYITVWDGSDMSSPQLGVFSGNTALGSAYSTSQKALIQFHSDFSTGGSFILNFHAYCLKKCPPPPDVENAELFYEDEDFQIGDIVRYSCLPGYTLVGKSELTCQLNSLLLFETPTPACQAQCPANEERTSSSGVILSPGFPGNYPNSQTCSWLLHMIPGYTINIYVELFHSEKQFDELEIFDGSSGQSPLLVALSGNHSSQLNFTSKTNQLYLRWSTDHATNKRGFKIRYSAAYCSINDPPLNGGVINRTKLRPGSRLLYYCNRGYRLVGSSNATCRLYPNGLFQWDTPPPLCQAVSCGIPQAVGNGSFHANRYTVRSQVSYQCGSGYYPDPDVPMTAVCLEDGSWSNAAAPPRCLPIHCSSVEGILSEHMTYRLLTGRLGEFGSVMMLECATGYYLGVGHRTLQCLANGTWEGSDDPATCKIISCGELPIPPFGTKLGTLTTFGATAIFMCNHGYTLVGSHVRECGANGLWSGAETRCLAGHCDSPDPIVNGHISGDGSSYRDTVVYQCMLGYRLIGTSVRICQQDHRWSGTTPVCVPITCGHPGNPANGRTNGSEFNLNDVVNFTCNRGYVLSGSARAQCRLNGQWSSSLPVCKVVNCSDPGLVENGVRQSGLRYSEVFSYAVTIAIHCKRGFYLLGSALLTCQHDGRWDRPIPRCLAISCGDPGVPPNAAVSGSRSWTYGSVIQYSCLHGGMLVGNVTRHCQEDSTWSGAPPYCTGMNSGICGDPGLPPHGARLGGEEFKTKSLLRFSCEAGYSLIGSVERTCLHNGTWSGTQPVCQAVSCGNPGAPAHGRIVFNDGVTFGSSVAYACWEGFKTSGLTTRHCTTNGTWTGQPPDCVVISCGDPGPVANGIYIGSDFTYNHTVVYHCNPGHLMEPAEKGTLRCTKEGAWNQTKPSCKVLQCSPPPQIYHGKVEGTDHFWGSSVSYSCFHGYQLSAPAVLTCEGNGTWTGEVPQCLPVLCGDPGSPGGGYREGNIFSYRSEVRFYCQTPYLLVGSMSRVCQADGSWSGQQPACIDPAFNSCRDPGTPAYGIPVMAQGFQVGSKISFKCRKNYHILGSTTRTCLENLTWSGTQPECIAHSCRQPETPANVDVRSMDLPTLGYTLIYTCQDGFYLAGGSEHRICRSDGRWSGKPPLCKVGVKVSPKGRGESDVQKNKIRVPVDVFTPNSEWSGFYEYLGKRQATAFTVTGFNATSSRVNVTLLETSGVSIRLSGTYKSEDNQLLLKVYQVKGPTEHYLSKFKNDNWAMDGYVTAESEQKTFVYQGHIHNKDFGKFHLARRASGPVTTATDLSNPYTNSSSVAAAILVPFFALILSGFAFYLYKHRTRPKVQFNGYVGHESSNGQASFENPMYDTNMKPTEAKAVRFDTTLNTVCTVV</sequence>
<dbReference type="SMART" id="SM00032">
    <property type="entry name" value="CCP"/>
    <property type="match status" value="26"/>
</dbReference>
<keyword evidence="18" id="KW-1185">Reference proteome</keyword>
<organism evidence="17 18">
    <name type="scientific">Tetraodon nigroviridis</name>
    <name type="common">Spotted green pufferfish</name>
    <name type="synonym">Chelonodon nigroviridis</name>
    <dbReference type="NCBI Taxonomy" id="99883"/>
    <lineage>
        <taxon>Eukaryota</taxon>
        <taxon>Metazoa</taxon>
        <taxon>Chordata</taxon>
        <taxon>Craniata</taxon>
        <taxon>Vertebrata</taxon>
        <taxon>Euteleostomi</taxon>
        <taxon>Actinopterygii</taxon>
        <taxon>Neopterygii</taxon>
        <taxon>Teleostei</taxon>
        <taxon>Neoteleostei</taxon>
        <taxon>Acanthomorphata</taxon>
        <taxon>Eupercaria</taxon>
        <taxon>Tetraodontiformes</taxon>
        <taxon>Tetradontoidea</taxon>
        <taxon>Tetraodontidae</taxon>
        <taxon>Tetraodon</taxon>
    </lineage>
</organism>
<feature type="disulfide bond" evidence="12">
    <location>
        <begin position="2857"/>
        <end position="2884"/>
    </location>
</feature>
<dbReference type="PROSITE" id="PS50923">
    <property type="entry name" value="SUSHI"/>
    <property type="match status" value="26"/>
</dbReference>
<feature type="domain" description="Sushi" evidence="16">
    <location>
        <begin position="762"/>
        <end position="823"/>
    </location>
</feature>
<feature type="domain" description="CUB" evidence="15">
    <location>
        <begin position="479"/>
        <end position="590"/>
    </location>
</feature>
<dbReference type="CDD" id="cd00041">
    <property type="entry name" value="CUB"/>
    <property type="match status" value="14"/>
</dbReference>
<dbReference type="InterPro" id="IPR000436">
    <property type="entry name" value="Sushi_SCR_CCP_dom"/>
</dbReference>
<feature type="disulfide bond" evidence="12">
    <location>
        <begin position="3041"/>
        <end position="3068"/>
    </location>
</feature>
<feature type="domain" description="Sushi" evidence="16">
    <location>
        <begin position="1282"/>
        <end position="1342"/>
    </location>
</feature>
<feature type="transmembrane region" description="Helical" evidence="14">
    <location>
        <begin position="3589"/>
        <end position="3610"/>
    </location>
</feature>
<feature type="domain" description="Sushi" evidence="16">
    <location>
        <begin position="3130"/>
        <end position="3189"/>
    </location>
</feature>
<dbReference type="PANTHER" id="PTHR45656">
    <property type="entry name" value="PROTEIN CBR-CLEC-78"/>
    <property type="match status" value="1"/>
</dbReference>
<keyword evidence="7 14" id="KW-0472">Membrane</keyword>
<feature type="domain" description="Sushi" evidence="16">
    <location>
        <begin position="2522"/>
        <end position="2584"/>
    </location>
</feature>
<feature type="domain" description="CUB" evidence="15">
    <location>
        <begin position="1171"/>
        <end position="1279"/>
    </location>
</feature>
<keyword evidence="3 14" id="KW-0812">Transmembrane</keyword>
<dbReference type="PROSITE" id="PS01180">
    <property type="entry name" value="CUB"/>
    <property type="match status" value="14"/>
</dbReference>
<dbReference type="SUPFAM" id="SSF49854">
    <property type="entry name" value="Spermadhesin, CUB domain"/>
    <property type="match status" value="14"/>
</dbReference>
<feature type="disulfide bond" evidence="12">
    <location>
        <begin position="3218"/>
        <end position="3245"/>
    </location>
</feature>
<feature type="domain" description="CUB" evidence="15">
    <location>
        <begin position="178"/>
        <end position="282"/>
    </location>
</feature>
<dbReference type="Pfam" id="PF00084">
    <property type="entry name" value="Sushi"/>
    <property type="match status" value="26"/>
</dbReference>
<feature type="domain" description="Sushi" evidence="16">
    <location>
        <begin position="2647"/>
        <end position="2712"/>
    </location>
</feature>
<evidence type="ECO:0000256" key="9">
    <source>
        <dbReference type="ARBA" id="ARBA00023180"/>
    </source>
</evidence>
<feature type="domain" description="CUB" evidence="15">
    <location>
        <begin position="1344"/>
        <end position="1456"/>
    </location>
</feature>
<feature type="disulfide bond" evidence="12">
    <location>
        <begin position="2741"/>
        <end position="2768"/>
    </location>
</feature>
<dbReference type="SUPFAM" id="SSF57535">
    <property type="entry name" value="Complement control module/SCR domain"/>
    <property type="match status" value="26"/>
</dbReference>
<feature type="domain" description="Sushi" evidence="16">
    <location>
        <begin position="1110"/>
        <end position="1169"/>
    </location>
</feature>
<dbReference type="GeneTree" id="ENSGT00940000155701"/>
<dbReference type="Ensembl" id="ENSTNIT00000017015.1">
    <property type="protein sequence ID" value="ENSTNIP00000016801.1"/>
    <property type="gene ID" value="ENSTNIG00000013799.1"/>
</dbReference>
<feature type="domain" description="Sushi" evidence="16">
    <location>
        <begin position="3190"/>
        <end position="3247"/>
    </location>
</feature>
<evidence type="ECO:0000256" key="1">
    <source>
        <dbReference type="ARBA" id="ARBA00004370"/>
    </source>
</evidence>
<feature type="domain" description="CUB" evidence="15">
    <location>
        <begin position="1536"/>
        <end position="1651"/>
    </location>
</feature>
<feature type="domain" description="CUB" evidence="15">
    <location>
        <begin position="651"/>
        <end position="759"/>
    </location>
</feature>
<dbReference type="Gene3D" id="2.60.120.290">
    <property type="entry name" value="Spermadhesin, CUB domain"/>
    <property type="match status" value="14"/>
</dbReference>
<feature type="domain" description="CUB" evidence="15">
    <location>
        <begin position="997"/>
        <end position="1107"/>
    </location>
</feature>
<protein>
    <submittedName>
        <fullName evidence="17">CUB and Sushi multiple domains 1</fullName>
    </submittedName>
</protein>
<evidence type="ECO:0000256" key="13">
    <source>
        <dbReference type="SAM" id="MobiDB-lite"/>
    </source>
</evidence>
<dbReference type="Proteomes" id="UP000007303">
    <property type="component" value="Unassembled WGS sequence"/>
</dbReference>
<evidence type="ECO:0000256" key="4">
    <source>
        <dbReference type="ARBA" id="ARBA00022729"/>
    </source>
</evidence>
<feature type="domain" description="Sushi" evidence="16">
    <location>
        <begin position="2887"/>
        <end position="2949"/>
    </location>
</feature>
<feature type="domain" description="Sushi" evidence="16">
    <location>
        <begin position="3309"/>
        <end position="3367"/>
    </location>
</feature>
<dbReference type="Pfam" id="PF00431">
    <property type="entry name" value="CUB"/>
    <property type="match status" value="14"/>
</dbReference>
<dbReference type="InterPro" id="IPR000859">
    <property type="entry name" value="CUB_dom"/>
</dbReference>
<evidence type="ECO:0000256" key="11">
    <source>
        <dbReference type="PROSITE-ProRule" id="PRU00059"/>
    </source>
</evidence>
<feature type="domain" description="Sushi" evidence="16">
    <location>
        <begin position="3248"/>
        <end position="3305"/>
    </location>
</feature>
<feature type="domain" description="CUB" evidence="15">
    <location>
        <begin position="1717"/>
        <end position="1825"/>
    </location>
</feature>
<dbReference type="SMART" id="SM00042">
    <property type="entry name" value="CUB"/>
    <property type="match status" value="14"/>
</dbReference>
<dbReference type="FunFam" id="2.60.120.290:FF:000001">
    <property type="entry name" value="CUB and sushi domain-containing protein 3 isoform X1"/>
    <property type="match status" value="12"/>
</dbReference>
<feature type="domain" description="CUB" evidence="15">
    <location>
        <begin position="2238"/>
        <end position="2349"/>
    </location>
</feature>
<keyword evidence="8 12" id="KW-1015">Disulfide bond</keyword>
<keyword evidence="6 14" id="KW-1133">Transmembrane helix</keyword>
<comment type="similarity">
    <text evidence="10">Belongs to the CSMD family.</text>
</comment>
<feature type="domain" description="Sushi" evidence="16">
    <location>
        <begin position="2005"/>
        <end position="2064"/>
    </location>
</feature>
<feature type="domain" description="Sushi" evidence="16">
    <location>
        <begin position="938"/>
        <end position="995"/>
    </location>
</feature>
<reference evidence="17" key="3">
    <citation type="submission" date="2025-09" db="UniProtKB">
        <authorList>
            <consortium name="Ensembl"/>
        </authorList>
    </citation>
    <scope>IDENTIFICATION</scope>
</reference>
<keyword evidence="2 12" id="KW-0768">Sushi</keyword>
<feature type="disulfide bond" evidence="12">
    <location>
        <begin position="3100"/>
        <end position="3127"/>
    </location>
</feature>
<dbReference type="OMA" id="DLVNFTC"/>
<dbReference type="InterPro" id="IPR051277">
    <property type="entry name" value="SEZ6_CSMD_C4BPB_Regulators"/>
</dbReference>
<feature type="disulfide bond" evidence="12">
    <location>
        <begin position="2979"/>
        <end position="3006"/>
    </location>
</feature>
<dbReference type="InterPro" id="IPR035914">
    <property type="entry name" value="Sperma_CUB_dom_sf"/>
</dbReference>
<reference evidence="18" key="1">
    <citation type="journal article" date="2004" name="Nature">
        <title>Genome duplication in the teleost fish Tetraodon nigroviridis reveals the early vertebrate proto-karyotype.</title>
        <authorList>
            <person name="Jaillon O."/>
            <person name="Aury J.-M."/>
            <person name="Brunet F."/>
            <person name="Petit J.-L."/>
            <person name="Stange-Thomann N."/>
            <person name="Mauceli E."/>
            <person name="Bouneau L."/>
            <person name="Fischer C."/>
            <person name="Ozouf-Costaz C."/>
            <person name="Bernot A."/>
            <person name="Nicaud S."/>
            <person name="Jaffe D."/>
            <person name="Fisher S."/>
            <person name="Lutfalla G."/>
            <person name="Dossat C."/>
            <person name="Segurens B."/>
            <person name="Dasilva C."/>
            <person name="Salanoubat M."/>
            <person name="Levy M."/>
            <person name="Boudet N."/>
            <person name="Castellano S."/>
            <person name="Anthouard V."/>
            <person name="Jubin C."/>
            <person name="Castelli V."/>
            <person name="Katinka M."/>
            <person name="Vacherie B."/>
            <person name="Biemont C."/>
            <person name="Skalli Z."/>
            <person name="Cattolico L."/>
            <person name="Poulain J."/>
            <person name="De Berardinis V."/>
            <person name="Cruaud C."/>
            <person name="Duprat S."/>
            <person name="Brottier P."/>
            <person name="Coutanceau J.-P."/>
            <person name="Gouzy J."/>
            <person name="Parra G."/>
            <person name="Lardier G."/>
            <person name="Chapple C."/>
            <person name="McKernan K.J."/>
            <person name="McEwan P."/>
            <person name="Bosak S."/>
            <person name="Kellis M."/>
            <person name="Volff J.-N."/>
            <person name="Guigo R."/>
            <person name="Zody M.C."/>
            <person name="Mesirov J."/>
            <person name="Lindblad-Toh K."/>
            <person name="Birren B."/>
            <person name="Nusbaum C."/>
            <person name="Kahn D."/>
            <person name="Robinson-Rechavi M."/>
            <person name="Laudet V."/>
            <person name="Schachter V."/>
            <person name="Quetier F."/>
            <person name="Saurin W."/>
            <person name="Scarpelli C."/>
            <person name="Wincker P."/>
            <person name="Lander E.S."/>
            <person name="Weissenbach J."/>
            <person name="Roest Crollius H."/>
        </authorList>
    </citation>
    <scope>NUCLEOTIDE SEQUENCE [LARGE SCALE GENOMIC DNA]</scope>
</reference>
<feature type="domain" description="Sushi" evidence="16">
    <location>
        <begin position="2713"/>
        <end position="2770"/>
    </location>
</feature>
<dbReference type="HOGENOM" id="CLU_000277_0_0_1"/>
<evidence type="ECO:0000256" key="12">
    <source>
        <dbReference type="PROSITE-ProRule" id="PRU00302"/>
    </source>
</evidence>
<keyword evidence="5" id="KW-0677">Repeat</keyword>
<feature type="domain" description="Sushi" evidence="16">
    <location>
        <begin position="2771"/>
        <end position="2828"/>
    </location>
</feature>
<dbReference type="PANTHER" id="PTHR45656:SF3">
    <property type="entry name" value="CUB AND SUSHI DOMAIN-CONTAINING PROTEIN 1"/>
    <property type="match status" value="1"/>
</dbReference>
<feature type="domain" description="CUB" evidence="15">
    <location>
        <begin position="1894"/>
        <end position="2002"/>
    </location>
</feature>
<feature type="domain" description="CUB" evidence="15">
    <location>
        <begin position="2"/>
        <end position="110"/>
    </location>
</feature>
<dbReference type="InterPro" id="IPR035976">
    <property type="entry name" value="Sushi/SCR/CCP_sf"/>
</dbReference>
<evidence type="ECO:0000256" key="14">
    <source>
        <dbReference type="SAM" id="Phobius"/>
    </source>
</evidence>
<feature type="domain" description="Sushi" evidence="16">
    <location>
        <begin position="3071"/>
        <end position="3129"/>
    </location>
</feature>
<evidence type="ECO:0000313" key="17">
    <source>
        <dbReference type="Ensembl" id="ENSTNIP00000016801.1"/>
    </source>
</evidence>
<evidence type="ECO:0000256" key="7">
    <source>
        <dbReference type="ARBA" id="ARBA00023136"/>
    </source>
</evidence>
<evidence type="ECO:0000256" key="6">
    <source>
        <dbReference type="ARBA" id="ARBA00022989"/>
    </source>
</evidence>
<feature type="disulfide bond" evidence="11">
    <location>
        <begin position="1344"/>
        <end position="1371"/>
    </location>
</feature>
<reference evidence="17" key="2">
    <citation type="submission" date="2025-08" db="UniProtKB">
        <authorList>
            <consortium name="Ensembl"/>
        </authorList>
    </citation>
    <scope>IDENTIFICATION</scope>
</reference>
<feature type="disulfide bond" evidence="12">
    <location>
        <begin position="966"/>
        <end position="993"/>
    </location>
</feature>
<evidence type="ECO:0000256" key="10">
    <source>
        <dbReference type="ARBA" id="ARBA00061013"/>
    </source>
</evidence>
<feature type="domain" description="Sushi" evidence="16">
    <location>
        <begin position="113"/>
        <end position="174"/>
    </location>
</feature>
<proteinExistence type="inferred from homology"/>
<evidence type="ECO:0000256" key="5">
    <source>
        <dbReference type="ARBA" id="ARBA00022737"/>
    </source>
</evidence>
<dbReference type="FunFam" id="2.10.70.10:FF:000011">
    <property type="entry name" value="CUB and sushi domain-containing protein 3 isoform A"/>
    <property type="match status" value="2"/>
</dbReference>
<dbReference type="InParanoid" id="H3D8G0"/>
<feature type="domain" description="CUB" evidence="15">
    <location>
        <begin position="2411"/>
        <end position="2522"/>
    </location>
</feature>
<feature type="compositionally biased region" description="Polar residues" evidence="13">
    <location>
        <begin position="282"/>
        <end position="296"/>
    </location>
</feature>
<evidence type="ECO:0000259" key="16">
    <source>
        <dbReference type="PROSITE" id="PS50923"/>
    </source>
</evidence>
<feature type="disulfide bond" evidence="12">
    <location>
        <begin position="2799"/>
        <end position="2826"/>
    </location>
</feature>
<dbReference type="GO" id="GO:0016020">
    <property type="term" value="C:membrane"/>
    <property type="evidence" value="ECO:0007669"/>
    <property type="project" value="UniProtKB-SubCell"/>
</dbReference>
<dbReference type="STRING" id="99883.ENSTNIP00000016801"/>
<evidence type="ECO:0000256" key="2">
    <source>
        <dbReference type="ARBA" id="ARBA00022659"/>
    </source>
</evidence>
<feature type="domain" description="Sushi" evidence="16">
    <location>
        <begin position="2348"/>
        <end position="2409"/>
    </location>
</feature>
<feature type="domain" description="Sushi" evidence="16">
    <location>
        <begin position="2177"/>
        <end position="2236"/>
    </location>
</feature>
<dbReference type="FunFam" id="2.10.70.10:FF:000014">
    <property type="entry name" value="Membrane cofactor protein"/>
    <property type="match status" value="1"/>
</dbReference>
<feature type="domain" description="Sushi" evidence="16">
    <location>
        <begin position="3368"/>
        <end position="3427"/>
    </location>
</feature>
<feature type="domain" description="CUB" evidence="15">
    <location>
        <begin position="2066"/>
        <end position="2174"/>
    </location>
</feature>
<feature type="disulfide bond" evidence="12">
    <location>
        <begin position="3276"/>
        <end position="3303"/>
    </location>
</feature>
<evidence type="ECO:0000259" key="15">
    <source>
        <dbReference type="PROSITE" id="PS01180"/>
    </source>
</evidence>
<comment type="subcellular location">
    <subcellularLocation>
        <location evidence="1">Membrane</location>
    </subcellularLocation>
</comment>
<feature type="disulfide bond" evidence="12">
    <location>
        <begin position="2920"/>
        <end position="2947"/>
    </location>
</feature>
<feature type="domain" description="Sushi" evidence="16">
    <location>
        <begin position="2585"/>
        <end position="2646"/>
    </location>
</feature>
<dbReference type="CDD" id="cd00033">
    <property type="entry name" value="CCP"/>
    <property type="match status" value="26"/>
</dbReference>
<evidence type="ECO:0000313" key="18">
    <source>
        <dbReference type="Proteomes" id="UP000007303"/>
    </source>
</evidence>
<dbReference type="FunFam" id="2.10.70.10:FF:000002">
    <property type="entry name" value="CUB and Sushi multiple domains 3"/>
    <property type="match status" value="5"/>
</dbReference>
<feature type="domain" description="Sushi" evidence="16">
    <location>
        <begin position="2950"/>
        <end position="3008"/>
    </location>
</feature>
<evidence type="ECO:0000256" key="8">
    <source>
        <dbReference type="ARBA" id="ARBA00023157"/>
    </source>
</evidence>
<comment type="caution">
    <text evidence="12">Lacks conserved residue(s) required for the propagation of feature annotation.</text>
</comment>
<feature type="domain" description="Sushi" evidence="16">
    <location>
        <begin position="2829"/>
        <end position="2886"/>
    </location>
</feature>
<feature type="domain" description="Sushi" evidence="16">
    <location>
        <begin position="593"/>
        <end position="649"/>
    </location>
</feature>